<dbReference type="Proteomes" id="UP000269221">
    <property type="component" value="Unassembled WGS sequence"/>
</dbReference>
<sequence>MAVMQATVTSGPCYFCKRPGHILRNCPDIKRGVQAPDRCSTSKKGKHPAWQCQARQDINRKYNQKKLQGEHAAPSREETSNGTPSARGKICEYPDPNALHFITSTIPSNDPSLLPPGTWCTLATSKPTTFLKDDGYDYISTGITGPSQHRQDFLVVGKERNSILGLLVLPCVMSVNCNEELLVLANACYPPLHIPPRTPIAIAIALPMGTMDQMPPRCFPVTPENPEVLWVQHISEQRPMLTCVPQEIKTDNGPSYTSQELAAVLNDWGVRHTFGIPYSPTSQGMIERTHQTLKRILDQQKGGEDQAAPQKRLNKALYVYNFLNSSAEEPDHPIYRHFLNNKKAKLKEHPPVLFKNLDSGQIEGPYNLITWGKGFACISTERGLQWIPAKNVKPYYASKPAETLTSASTSTSQEASTQT</sequence>
<evidence type="ECO:0000256" key="4">
    <source>
        <dbReference type="ARBA" id="ARBA00022723"/>
    </source>
</evidence>
<feature type="region of interest" description="Disordered" evidence="12">
    <location>
        <begin position="64"/>
        <end position="88"/>
    </location>
</feature>
<dbReference type="EMBL" id="QRBI01000093">
    <property type="protein sequence ID" value="RMC20305.1"/>
    <property type="molecule type" value="Genomic_DNA"/>
</dbReference>
<proteinExistence type="predicted"/>
<dbReference type="PROSITE" id="PS51027">
    <property type="entry name" value="INTEGRASE_DBD"/>
    <property type="match status" value="1"/>
</dbReference>
<dbReference type="InterPro" id="IPR036862">
    <property type="entry name" value="Integrase_C_dom_sf_retrovir"/>
</dbReference>
<evidence type="ECO:0000256" key="10">
    <source>
        <dbReference type="PROSITE-ProRule" id="PRU00047"/>
    </source>
</evidence>
<dbReference type="GO" id="GO:0015074">
    <property type="term" value="P:DNA integration"/>
    <property type="evidence" value="ECO:0007669"/>
    <property type="project" value="UniProtKB-KW"/>
</dbReference>
<dbReference type="SUPFAM" id="SSF57756">
    <property type="entry name" value="Retrovirus zinc finger-like domains"/>
    <property type="match status" value="1"/>
</dbReference>
<feature type="DNA-binding region" description="Integrase-type" evidence="11">
    <location>
        <begin position="350"/>
        <end position="397"/>
    </location>
</feature>
<dbReference type="GO" id="GO:0004519">
    <property type="term" value="F:endonuclease activity"/>
    <property type="evidence" value="ECO:0007669"/>
    <property type="project" value="UniProtKB-KW"/>
</dbReference>
<keyword evidence="6" id="KW-0378">Hydrolase</keyword>
<evidence type="ECO:0000256" key="8">
    <source>
        <dbReference type="ARBA" id="ARBA00022918"/>
    </source>
</evidence>
<dbReference type="Gene3D" id="2.30.30.10">
    <property type="entry name" value="Integrase, C-terminal domain superfamily, retroviral"/>
    <property type="match status" value="1"/>
</dbReference>
<feature type="domain" description="Integrase catalytic" evidence="14">
    <location>
        <begin position="244"/>
        <end position="341"/>
    </location>
</feature>
<evidence type="ECO:0000256" key="6">
    <source>
        <dbReference type="ARBA" id="ARBA00022801"/>
    </source>
</evidence>
<dbReference type="Gene3D" id="3.30.420.10">
    <property type="entry name" value="Ribonuclease H-like superfamily/Ribonuclease H"/>
    <property type="match status" value="1"/>
</dbReference>
<keyword evidence="4" id="KW-0479">Metal-binding</keyword>
<keyword evidence="9" id="KW-0238">DNA-binding</keyword>
<dbReference type="Gene3D" id="4.10.60.10">
    <property type="entry name" value="Zinc finger, CCHC-type"/>
    <property type="match status" value="1"/>
</dbReference>
<keyword evidence="2" id="KW-0548">Nucleotidyltransferase</keyword>
<feature type="domain" description="CCHC-type" evidence="13">
    <location>
        <begin position="13"/>
        <end position="28"/>
    </location>
</feature>
<dbReference type="GO" id="GO:0003964">
    <property type="term" value="F:RNA-directed DNA polymerase activity"/>
    <property type="evidence" value="ECO:0007669"/>
    <property type="project" value="UniProtKB-KW"/>
</dbReference>
<keyword evidence="17" id="KW-1185">Reference proteome</keyword>
<dbReference type="GO" id="GO:0016787">
    <property type="term" value="F:hydrolase activity"/>
    <property type="evidence" value="ECO:0007669"/>
    <property type="project" value="UniProtKB-KW"/>
</dbReference>
<evidence type="ECO:0000259" key="14">
    <source>
        <dbReference type="PROSITE" id="PS50994"/>
    </source>
</evidence>
<feature type="compositionally biased region" description="Basic and acidic residues" evidence="12">
    <location>
        <begin position="67"/>
        <end position="79"/>
    </location>
</feature>
<dbReference type="SUPFAM" id="SSF50122">
    <property type="entry name" value="DNA-binding domain of retroviral integrase"/>
    <property type="match status" value="1"/>
</dbReference>
<dbReference type="SUPFAM" id="SSF53098">
    <property type="entry name" value="Ribonuclease H-like"/>
    <property type="match status" value="1"/>
</dbReference>
<comment type="caution">
    <text evidence="16">The sequence shown here is derived from an EMBL/GenBank/DDBJ whole genome shotgun (WGS) entry which is preliminary data.</text>
</comment>
<evidence type="ECO:0000256" key="7">
    <source>
        <dbReference type="ARBA" id="ARBA00022908"/>
    </source>
</evidence>
<dbReference type="InterPro" id="IPR001037">
    <property type="entry name" value="Integrase_C_retrovir"/>
</dbReference>
<organism evidence="16 17">
    <name type="scientific">Hirundo rustica rustica</name>
    <dbReference type="NCBI Taxonomy" id="333673"/>
    <lineage>
        <taxon>Eukaryota</taxon>
        <taxon>Metazoa</taxon>
        <taxon>Chordata</taxon>
        <taxon>Craniata</taxon>
        <taxon>Vertebrata</taxon>
        <taxon>Euteleostomi</taxon>
        <taxon>Archelosauria</taxon>
        <taxon>Archosauria</taxon>
        <taxon>Dinosauria</taxon>
        <taxon>Saurischia</taxon>
        <taxon>Theropoda</taxon>
        <taxon>Coelurosauria</taxon>
        <taxon>Aves</taxon>
        <taxon>Neognathae</taxon>
        <taxon>Neoaves</taxon>
        <taxon>Telluraves</taxon>
        <taxon>Australaves</taxon>
        <taxon>Passeriformes</taxon>
        <taxon>Sylvioidea</taxon>
        <taxon>Hirundinidae</taxon>
        <taxon>Hirundo</taxon>
    </lineage>
</organism>
<keyword evidence="10" id="KW-0862">Zinc</keyword>
<dbReference type="PROSITE" id="PS50158">
    <property type="entry name" value="ZF_CCHC"/>
    <property type="match status" value="1"/>
</dbReference>
<evidence type="ECO:0000256" key="9">
    <source>
        <dbReference type="ARBA" id="ARBA00023125"/>
    </source>
</evidence>
<dbReference type="InterPro" id="IPR036875">
    <property type="entry name" value="Znf_CCHC_sf"/>
</dbReference>
<reference evidence="16 17" key="1">
    <citation type="submission" date="2018-07" db="EMBL/GenBank/DDBJ databases">
        <title>A high quality draft genome assembly of the barn swallow (H. rustica rustica).</title>
        <authorList>
            <person name="Formenti G."/>
            <person name="Chiara M."/>
            <person name="Poveda L."/>
            <person name="Francoijs K.-J."/>
            <person name="Bonisoli-Alquati A."/>
            <person name="Canova L."/>
            <person name="Gianfranceschi L."/>
            <person name="Horner D.S."/>
            <person name="Saino N."/>
        </authorList>
    </citation>
    <scope>NUCLEOTIDE SEQUENCE [LARGE SCALE GENOMIC DNA]</scope>
    <source>
        <strain evidence="16">Chelidonia</strain>
        <tissue evidence="16">Blood</tissue>
    </source>
</reference>
<dbReference type="InterPro" id="IPR001584">
    <property type="entry name" value="Integrase_cat-core"/>
</dbReference>
<evidence type="ECO:0000313" key="16">
    <source>
        <dbReference type="EMBL" id="RMC20305.1"/>
    </source>
</evidence>
<dbReference type="InterPro" id="IPR001878">
    <property type="entry name" value="Znf_CCHC"/>
</dbReference>
<feature type="domain" description="Integrase-type" evidence="15">
    <location>
        <begin position="350"/>
        <end position="397"/>
    </location>
</feature>
<dbReference type="GO" id="GO:0003677">
    <property type="term" value="F:DNA binding"/>
    <property type="evidence" value="ECO:0007669"/>
    <property type="project" value="UniProtKB-KW"/>
</dbReference>
<dbReference type="GO" id="GO:0008270">
    <property type="term" value="F:zinc ion binding"/>
    <property type="evidence" value="ECO:0007669"/>
    <property type="project" value="UniProtKB-KW"/>
</dbReference>
<dbReference type="Pfam" id="PF00665">
    <property type="entry name" value="rve"/>
    <property type="match status" value="1"/>
</dbReference>
<evidence type="ECO:0000256" key="1">
    <source>
        <dbReference type="ARBA" id="ARBA00022679"/>
    </source>
</evidence>
<dbReference type="PANTHER" id="PTHR41694:SF3">
    <property type="entry name" value="RNA-DIRECTED DNA POLYMERASE-RELATED"/>
    <property type="match status" value="1"/>
</dbReference>
<evidence type="ECO:0000256" key="5">
    <source>
        <dbReference type="ARBA" id="ARBA00022759"/>
    </source>
</evidence>
<evidence type="ECO:0000256" key="3">
    <source>
        <dbReference type="ARBA" id="ARBA00022722"/>
    </source>
</evidence>
<dbReference type="Pfam" id="PF00552">
    <property type="entry name" value="IN_DBD_C"/>
    <property type="match status" value="1"/>
</dbReference>
<dbReference type="AlphaFoldDB" id="A0A3M0L4N0"/>
<keyword evidence="5" id="KW-0255">Endonuclease</keyword>
<dbReference type="SMART" id="SM00343">
    <property type="entry name" value="ZnF_C2HC"/>
    <property type="match status" value="1"/>
</dbReference>
<dbReference type="OrthoDB" id="9386882at2759"/>
<accession>A0A3M0L4N0</accession>
<dbReference type="PANTHER" id="PTHR41694">
    <property type="entry name" value="ENDOGENOUS RETROVIRUS GROUP K MEMBER POL PROTEIN"/>
    <property type="match status" value="1"/>
</dbReference>
<evidence type="ECO:0000259" key="13">
    <source>
        <dbReference type="PROSITE" id="PS50158"/>
    </source>
</evidence>
<keyword evidence="1" id="KW-0808">Transferase</keyword>
<keyword evidence="7" id="KW-0229">DNA integration</keyword>
<dbReference type="PROSITE" id="PS50994">
    <property type="entry name" value="INTEGRASE"/>
    <property type="match status" value="1"/>
</dbReference>
<evidence type="ECO:0000313" key="17">
    <source>
        <dbReference type="Proteomes" id="UP000269221"/>
    </source>
</evidence>
<protein>
    <recommendedName>
        <fullName evidence="18">Integrase</fullName>
    </recommendedName>
</protein>
<gene>
    <name evidence="16" type="ORF">DUI87_01152</name>
</gene>
<evidence type="ECO:0008006" key="18">
    <source>
        <dbReference type="Google" id="ProtNLM"/>
    </source>
</evidence>
<dbReference type="Pfam" id="PF00098">
    <property type="entry name" value="zf-CCHC"/>
    <property type="match status" value="1"/>
</dbReference>
<keyword evidence="10" id="KW-0863">Zinc-finger</keyword>
<evidence type="ECO:0000259" key="15">
    <source>
        <dbReference type="PROSITE" id="PS51027"/>
    </source>
</evidence>
<evidence type="ECO:0000256" key="12">
    <source>
        <dbReference type="SAM" id="MobiDB-lite"/>
    </source>
</evidence>
<dbReference type="GO" id="GO:0035613">
    <property type="term" value="F:RNA stem-loop binding"/>
    <property type="evidence" value="ECO:0007669"/>
    <property type="project" value="TreeGrafter"/>
</dbReference>
<dbReference type="STRING" id="333673.A0A3M0L4N0"/>
<dbReference type="InterPro" id="IPR036397">
    <property type="entry name" value="RNaseH_sf"/>
</dbReference>
<dbReference type="InterPro" id="IPR012337">
    <property type="entry name" value="RNaseH-like_sf"/>
</dbReference>
<evidence type="ECO:0000256" key="11">
    <source>
        <dbReference type="PROSITE-ProRule" id="PRU00506"/>
    </source>
</evidence>
<evidence type="ECO:0000256" key="2">
    <source>
        <dbReference type="ARBA" id="ARBA00022695"/>
    </source>
</evidence>
<keyword evidence="8" id="KW-0695">RNA-directed DNA polymerase</keyword>
<name>A0A3M0L4N0_HIRRU</name>
<keyword evidence="3" id="KW-0540">Nuclease</keyword>